<feature type="region of interest" description="Disordered" evidence="1">
    <location>
        <begin position="814"/>
        <end position="834"/>
    </location>
</feature>
<protein>
    <submittedName>
        <fullName evidence="4">Uncharacterized membrane protein</fullName>
    </submittedName>
</protein>
<organism evidence="4 5">
    <name type="scientific">Clostridium cavendishii DSM 21758</name>
    <dbReference type="NCBI Taxonomy" id="1121302"/>
    <lineage>
        <taxon>Bacteria</taxon>
        <taxon>Bacillati</taxon>
        <taxon>Bacillota</taxon>
        <taxon>Clostridia</taxon>
        <taxon>Eubacteriales</taxon>
        <taxon>Clostridiaceae</taxon>
        <taxon>Clostridium</taxon>
    </lineage>
</organism>
<evidence type="ECO:0000256" key="2">
    <source>
        <dbReference type="SAM" id="Phobius"/>
    </source>
</evidence>
<feature type="transmembrane region" description="Helical" evidence="2">
    <location>
        <begin position="195"/>
        <end position="225"/>
    </location>
</feature>
<feature type="transmembrane region" description="Helical" evidence="2">
    <location>
        <begin position="376"/>
        <end position="395"/>
    </location>
</feature>
<dbReference type="OrthoDB" id="1934309at2"/>
<evidence type="ECO:0000313" key="5">
    <source>
        <dbReference type="Proteomes" id="UP000184310"/>
    </source>
</evidence>
<feature type="transmembrane region" description="Helical" evidence="2">
    <location>
        <begin position="115"/>
        <end position="133"/>
    </location>
</feature>
<proteinExistence type="predicted"/>
<feature type="transmembrane region" description="Helical" evidence="2">
    <location>
        <begin position="296"/>
        <end position="315"/>
    </location>
</feature>
<dbReference type="AlphaFoldDB" id="A0A1M6JAT1"/>
<dbReference type="RefSeq" id="WP_072986527.1">
    <property type="nucleotide sequence ID" value="NZ_FQZB01000008.1"/>
</dbReference>
<feature type="transmembrane region" description="Helical" evidence="2">
    <location>
        <begin position="349"/>
        <end position="369"/>
    </location>
</feature>
<dbReference type="EMBL" id="FQZB01000008">
    <property type="protein sequence ID" value="SHJ43811.1"/>
    <property type="molecule type" value="Genomic_DNA"/>
</dbReference>
<sequence length="834" mass="94607">MENSHEKKDNKKYKTIKLKISDITISVYSFILIALIGIMVLVFINKTGNFPWGSDTYGHLFKGNILSDSIKEGKYFVNYNEYWYNGVQPFRYWAPLPYYILAAINLVTNNIITTFNVYVFFVYIIGATGWLLFGKQTKRQFVGLTLAILWFFVPYNLRILFSEGNLPFALINSLIPYGLLFFYKSVKEGKISSYIFLGIVMHLMTISHAMLSAMFGISLFLLVIVDVVINKRIKKNIMALGSAFFGVMTSLYWLYPALKGGLLGQDKGAVENVMKAQTHPFSISLNPFCRFQNYEIYYYGLAFAIVIIIGVLFSLKRSRSYFLVALIILIGTNTVAVSFLKNLPLNQLFWMNRFTAISIGLIFVGIITWEKLRPSMIMFLILIMTVDSFASFYLVGNNAIKPISKTTEAEFASKIASQRVAVLDSSSMGSVPSYYISYNGQDGCKNQVFGWAWQGATTSKNIMELNTALENEYYEYMFDRALSLGADTLILKKSFIKDLNKCEKAYEAVGYKKVNEFEFSIILKYPVNHKFGTITQYDGLAIGKYSNNLVYIFPSLKEGNSDYIDDYSLEELKKYKVIYISGAYYKDKDKANKLLLDLSNTTTNVVVDTTGLESNDLLDINVQPITVKNNYSNMYYKKEKIELDDFPSELKDWKTSYGTSLESCGAYGELGNRGIEYIGKLGKIKVISLNIPYYTFLTKDDKMIKILEDTLGIKSYSLPEKTVEPIDVEVKGNSINIKSEKLGVVVPIAAIDAFHIVNGDYSKENNLLKLSSKELELKVIYPYFKTGIVLSIINLIIFIVAILTIKITSKKSRSKSEDQNNSEFNGCKNMGEEQ</sequence>
<evidence type="ECO:0000259" key="3">
    <source>
        <dbReference type="Pfam" id="PF10131"/>
    </source>
</evidence>
<name>A0A1M6JAT1_9CLOT</name>
<gene>
    <name evidence="4" type="ORF">SAMN02745163_01969</name>
</gene>
<dbReference type="Proteomes" id="UP000184310">
    <property type="component" value="Unassembled WGS sequence"/>
</dbReference>
<dbReference type="InterPro" id="IPR018776">
    <property type="entry name" value="Membrane_prot_PTPS-rel_domain"/>
</dbReference>
<reference evidence="4 5" key="1">
    <citation type="submission" date="2016-11" db="EMBL/GenBank/DDBJ databases">
        <authorList>
            <person name="Jaros S."/>
            <person name="Januszkiewicz K."/>
            <person name="Wedrychowicz H."/>
        </authorList>
    </citation>
    <scope>NUCLEOTIDE SEQUENCE [LARGE SCALE GENOMIC DNA]</scope>
    <source>
        <strain evidence="4 5">DSM 21758</strain>
    </source>
</reference>
<keyword evidence="2" id="KW-1133">Transmembrane helix</keyword>
<keyword evidence="2" id="KW-0472">Membrane</keyword>
<feature type="transmembrane region" description="Helical" evidence="2">
    <location>
        <begin position="237"/>
        <end position="255"/>
    </location>
</feature>
<keyword evidence="5" id="KW-1185">Reference proteome</keyword>
<keyword evidence="2" id="KW-0812">Transmembrane</keyword>
<feature type="transmembrane region" description="Helical" evidence="2">
    <location>
        <begin position="20"/>
        <end position="44"/>
    </location>
</feature>
<dbReference type="STRING" id="1121302.SAMN02745163_01969"/>
<evidence type="ECO:0000313" key="4">
    <source>
        <dbReference type="EMBL" id="SHJ43811.1"/>
    </source>
</evidence>
<accession>A0A1M6JAT1</accession>
<feature type="transmembrane region" description="Helical" evidence="2">
    <location>
        <begin position="322"/>
        <end position="343"/>
    </location>
</feature>
<feature type="transmembrane region" description="Helical" evidence="2">
    <location>
        <begin position="139"/>
        <end position="157"/>
    </location>
</feature>
<feature type="domain" description="Membrane protein 6-pyruvoyl-tetrahydropterin synthase-related" evidence="3">
    <location>
        <begin position="90"/>
        <end position="687"/>
    </location>
</feature>
<feature type="transmembrane region" description="Helical" evidence="2">
    <location>
        <begin position="783"/>
        <end position="805"/>
    </location>
</feature>
<evidence type="ECO:0000256" key="1">
    <source>
        <dbReference type="SAM" id="MobiDB-lite"/>
    </source>
</evidence>
<dbReference type="Pfam" id="PF10131">
    <property type="entry name" value="PTPS_related"/>
    <property type="match status" value="1"/>
</dbReference>